<comment type="catalytic activity">
    <reaction evidence="8 10">
        <text>5-[(5-phospho-1-deoxy-D-ribulos-1-ylimino)methylamino]-1-(5-phospho-beta-D-ribosyl)imidazole-4-carboxamide + L-glutamine = D-erythro-1-(imidazol-4-yl)glycerol 3-phosphate + 5-amino-1-(5-phospho-beta-D-ribosyl)imidazole-4-carboxamide + L-glutamate + H(+)</text>
        <dbReference type="Rhea" id="RHEA:24793"/>
        <dbReference type="ChEBI" id="CHEBI:15378"/>
        <dbReference type="ChEBI" id="CHEBI:29985"/>
        <dbReference type="ChEBI" id="CHEBI:58278"/>
        <dbReference type="ChEBI" id="CHEBI:58359"/>
        <dbReference type="ChEBI" id="CHEBI:58475"/>
        <dbReference type="ChEBI" id="CHEBI:58525"/>
        <dbReference type="EC" id="4.3.2.10"/>
    </reaction>
</comment>
<dbReference type="SUPFAM" id="SSF52317">
    <property type="entry name" value="Class I glutamine amidotransferase-like"/>
    <property type="match status" value="1"/>
</dbReference>
<dbReference type="GO" id="GO:0004359">
    <property type="term" value="F:glutaminase activity"/>
    <property type="evidence" value="ECO:0007669"/>
    <property type="project" value="UniProtKB-EC"/>
</dbReference>
<name>A0A372MG88_9SPIR</name>
<feature type="active site" evidence="10 11">
    <location>
        <position position="180"/>
    </location>
</feature>
<protein>
    <recommendedName>
        <fullName evidence="10">Imidazole glycerol phosphate synthase subunit HisH</fullName>
        <ecNumber evidence="10">4.3.2.10</ecNumber>
    </recommendedName>
    <alternativeName>
        <fullName evidence="10">IGP synthase glutaminase subunit</fullName>
        <ecNumber evidence="10">3.5.1.2</ecNumber>
    </alternativeName>
    <alternativeName>
        <fullName evidence="10">IGP synthase subunit HisH</fullName>
    </alternativeName>
    <alternativeName>
        <fullName evidence="10">ImGP synthase subunit HisH</fullName>
        <shortName evidence="10">IGPS subunit HisH</shortName>
    </alternativeName>
</protein>
<dbReference type="PANTHER" id="PTHR42701:SF1">
    <property type="entry name" value="IMIDAZOLE GLYCEROL PHOSPHATE SYNTHASE SUBUNIT HISH"/>
    <property type="match status" value="1"/>
</dbReference>
<feature type="active site" description="Nucleophile" evidence="10 11">
    <location>
        <position position="77"/>
    </location>
</feature>
<dbReference type="InterPro" id="IPR017926">
    <property type="entry name" value="GATASE"/>
</dbReference>
<dbReference type="PROSITE" id="PS51273">
    <property type="entry name" value="GATASE_TYPE_1"/>
    <property type="match status" value="1"/>
</dbReference>
<dbReference type="GO" id="GO:0000107">
    <property type="term" value="F:imidazoleglycerol-phosphate synthase activity"/>
    <property type="evidence" value="ECO:0007669"/>
    <property type="project" value="UniProtKB-UniRule"/>
</dbReference>
<dbReference type="RefSeq" id="WP_117330791.1">
    <property type="nucleotide sequence ID" value="NZ_QUWK01000009.1"/>
</dbReference>
<evidence type="ECO:0000256" key="6">
    <source>
        <dbReference type="ARBA" id="ARBA00023102"/>
    </source>
</evidence>
<proteinExistence type="inferred from homology"/>
<dbReference type="Proteomes" id="UP000264002">
    <property type="component" value="Unassembled WGS sequence"/>
</dbReference>
<dbReference type="PIRSF" id="PIRSF000495">
    <property type="entry name" value="Amidotransf_hisH"/>
    <property type="match status" value="1"/>
</dbReference>
<dbReference type="Gene3D" id="3.40.50.880">
    <property type="match status" value="1"/>
</dbReference>
<comment type="function">
    <text evidence="10">IGPS catalyzes the conversion of PRFAR and glutamine to IGP, AICAR and glutamate. The HisH subunit catalyzes the hydrolysis of glutamine to glutamate and ammonia as part of the synthesis of IGP and AICAR. The resulting ammonia molecule is channeled to the active site of HisF.</text>
</comment>
<evidence type="ECO:0000256" key="5">
    <source>
        <dbReference type="ARBA" id="ARBA00022962"/>
    </source>
</evidence>
<dbReference type="AlphaFoldDB" id="A0A372MG88"/>
<dbReference type="InterPro" id="IPR010139">
    <property type="entry name" value="Imidazole-glycPsynth_HisH"/>
</dbReference>
<evidence type="ECO:0000313" key="13">
    <source>
        <dbReference type="EMBL" id="RFU94453.1"/>
    </source>
</evidence>
<dbReference type="InterPro" id="IPR029062">
    <property type="entry name" value="Class_I_gatase-like"/>
</dbReference>
<feature type="domain" description="Glutamine amidotransferase" evidence="12">
    <location>
        <begin position="12"/>
        <end position="194"/>
    </location>
</feature>
<keyword evidence="5 10" id="KW-0315">Glutamine amidotransferase</keyword>
<keyword evidence="6 10" id="KW-0368">Histidine biosynthesis</keyword>
<dbReference type="EMBL" id="QUWK01000009">
    <property type="protein sequence ID" value="RFU94453.1"/>
    <property type="molecule type" value="Genomic_DNA"/>
</dbReference>
<keyword evidence="7 10" id="KW-0456">Lyase</keyword>
<evidence type="ECO:0000256" key="1">
    <source>
        <dbReference type="ARBA" id="ARBA00005091"/>
    </source>
</evidence>
<keyword evidence="10" id="KW-0963">Cytoplasm</keyword>
<dbReference type="GO" id="GO:0016829">
    <property type="term" value="F:lyase activity"/>
    <property type="evidence" value="ECO:0007669"/>
    <property type="project" value="UniProtKB-KW"/>
</dbReference>
<reference evidence="13 14" key="2">
    <citation type="submission" date="2018-09" db="EMBL/GenBank/DDBJ databases">
        <title>Genome of Sphaerochaeta halotolerans strain 4-11.</title>
        <authorList>
            <person name="Nazina T.N."/>
            <person name="Sokolova D.S."/>
        </authorList>
    </citation>
    <scope>NUCLEOTIDE SEQUENCE [LARGE SCALE GENOMIC DNA]</scope>
    <source>
        <strain evidence="13 14">4-11</strain>
    </source>
</reference>
<keyword evidence="14" id="KW-1185">Reference proteome</keyword>
<evidence type="ECO:0000256" key="10">
    <source>
        <dbReference type="HAMAP-Rule" id="MF_00278"/>
    </source>
</evidence>
<comment type="caution">
    <text evidence="13">The sequence shown here is derived from an EMBL/GenBank/DDBJ whole genome shotgun (WGS) entry which is preliminary data.</text>
</comment>
<dbReference type="CDD" id="cd01748">
    <property type="entry name" value="GATase1_IGP_Synthase"/>
    <property type="match status" value="1"/>
</dbReference>
<dbReference type="PANTHER" id="PTHR42701">
    <property type="entry name" value="IMIDAZOLE GLYCEROL PHOSPHATE SYNTHASE SUBUNIT HISH"/>
    <property type="match status" value="1"/>
</dbReference>
<evidence type="ECO:0000256" key="11">
    <source>
        <dbReference type="PIRSR" id="PIRSR000495-1"/>
    </source>
</evidence>
<organism evidence="13 14">
    <name type="scientific">Sphaerochaeta halotolerans</name>
    <dbReference type="NCBI Taxonomy" id="2293840"/>
    <lineage>
        <taxon>Bacteria</taxon>
        <taxon>Pseudomonadati</taxon>
        <taxon>Spirochaetota</taxon>
        <taxon>Spirochaetia</taxon>
        <taxon>Spirochaetales</taxon>
        <taxon>Sphaerochaetaceae</taxon>
        <taxon>Sphaerochaeta</taxon>
    </lineage>
</organism>
<keyword evidence="4 10" id="KW-0378">Hydrolase</keyword>
<dbReference type="EC" id="3.5.1.2" evidence="10"/>
<dbReference type="HAMAP" id="MF_00278">
    <property type="entry name" value="HisH"/>
    <property type="match status" value="1"/>
</dbReference>
<comment type="subunit">
    <text evidence="2 10">Heterodimer of HisH and HisF.</text>
</comment>
<dbReference type="UniPathway" id="UPA00031">
    <property type="reaction ID" value="UER00010"/>
</dbReference>
<evidence type="ECO:0000313" key="14">
    <source>
        <dbReference type="Proteomes" id="UP000264002"/>
    </source>
</evidence>
<evidence type="ECO:0000259" key="12">
    <source>
        <dbReference type="Pfam" id="PF00117"/>
    </source>
</evidence>
<reference evidence="14" key="1">
    <citation type="submission" date="2018-08" db="EMBL/GenBank/DDBJ databases">
        <authorList>
            <person name="Grouzdev D.S."/>
            <person name="Krutkina M.S."/>
        </authorList>
    </citation>
    <scope>NUCLEOTIDE SEQUENCE [LARGE SCALE GENOMIC DNA]</scope>
    <source>
        <strain evidence="14">4-11</strain>
    </source>
</reference>
<evidence type="ECO:0000256" key="7">
    <source>
        <dbReference type="ARBA" id="ARBA00023239"/>
    </source>
</evidence>
<dbReference type="NCBIfam" id="TIGR01855">
    <property type="entry name" value="IMP_synth_hisH"/>
    <property type="match status" value="1"/>
</dbReference>
<dbReference type="Pfam" id="PF00117">
    <property type="entry name" value="GATase"/>
    <property type="match status" value="1"/>
</dbReference>
<keyword evidence="3 10" id="KW-0028">Amino-acid biosynthesis</keyword>
<dbReference type="GO" id="GO:0000105">
    <property type="term" value="P:L-histidine biosynthetic process"/>
    <property type="evidence" value="ECO:0007669"/>
    <property type="project" value="UniProtKB-UniRule"/>
</dbReference>
<evidence type="ECO:0000256" key="4">
    <source>
        <dbReference type="ARBA" id="ARBA00022801"/>
    </source>
</evidence>
<feature type="active site" evidence="10 11">
    <location>
        <position position="178"/>
    </location>
</feature>
<evidence type="ECO:0000256" key="3">
    <source>
        <dbReference type="ARBA" id="ARBA00022605"/>
    </source>
</evidence>
<comment type="subcellular location">
    <subcellularLocation>
        <location evidence="10">Cytoplasm</location>
    </subcellularLocation>
</comment>
<dbReference type="EC" id="4.3.2.10" evidence="10"/>
<evidence type="ECO:0000256" key="8">
    <source>
        <dbReference type="ARBA" id="ARBA00047838"/>
    </source>
</evidence>
<accession>A0A372MG88</accession>
<comment type="pathway">
    <text evidence="1 10">Amino-acid biosynthesis; L-histidine biosynthesis; L-histidine from 5-phospho-alpha-D-ribose 1-diphosphate: step 5/9.</text>
</comment>
<dbReference type="GO" id="GO:0005737">
    <property type="term" value="C:cytoplasm"/>
    <property type="evidence" value="ECO:0007669"/>
    <property type="project" value="UniProtKB-SubCell"/>
</dbReference>
<sequence length="197" mass="21970">MNIAIVKYNAGNTRSVLCALHRLGYEAEVTDDPGQLANADKVLFPGVGEASTAMAYLREKGLDIVLTTLKQPFLGICLGMQLMCASSEEHDTQTLGIFPIPTRKFSLPPEFKIPHMGWNTLQYQDDRLFSGLKGEAWCYFVHSYYVPLCEATIASTEYGGQVFSSVLHKDNYYGCQFHPEKSGDVGEQLLKTFLEEL</sequence>
<gene>
    <name evidence="10 13" type="primary">hisH</name>
    <name evidence="13" type="ORF">DYP60_09650</name>
</gene>
<evidence type="ECO:0000256" key="9">
    <source>
        <dbReference type="ARBA" id="ARBA00049534"/>
    </source>
</evidence>
<comment type="catalytic activity">
    <reaction evidence="9 10">
        <text>L-glutamine + H2O = L-glutamate + NH4(+)</text>
        <dbReference type="Rhea" id="RHEA:15889"/>
        <dbReference type="ChEBI" id="CHEBI:15377"/>
        <dbReference type="ChEBI" id="CHEBI:28938"/>
        <dbReference type="ChEBI" id="CHEBI:29985"/>
        <dbReference type="ChEBI" id="CHEBI:58359"/>
        <dbReference type="EC" id="3.5.1.2"/>
    </reaction>
</comment>
<evidence type="ECO:0000256" key="2">
    <source>
        <dbReference type="ARBA" id="ARBA00011152"/>
    </source>
</evidence>